<gene>
    <name evidence="1" type="ORF">PEVE_00001569</name>
</gene>
<dbReference type="Proteomes" id="UP001159427">
    <property type="component" value="Unassembled WGS sequence"/>
</dbReference>
<evidence type="ECO:0000313" key="1">
    <source>
        <dbReference type="EMBL" id="CAH3154955.1"/>
    </source>
</evidence>
<keyword evidence="2" id="KW-1185">Reference proteome</keyword>
<dbReference type="InterPro" id="IPR006758">
    <property type="entry name" value="A32L"/>
</dbReference>
<evidence type="ECO:0000313" key="2">
    <source>
        <dbReference type="Proteomes" id="UP001159427"/>
    </source>
</evidence>
<protein>
    <submittedName>
        <fullName evidence="1">Uncharacterized protein</fullName>
    </submittedName>
</protein>
<comment type="caution">
    <text evidence="1">The sequence shown here is derived from an EMBL/GenBank/DDBJ whole genome shotgun (WGS) entry which is preliminary data.</text>
</comment>
<organism evidence="1 2">
    <name type="scientific">Porites evermanni</name>
    <dbReference type="NCBI Taxonomy" id="104178"/>
    <lineage>
        <taxon>Eukaryota</taxon>
        <taxon>Metazoa</taxon>
        <taxon>Cnidaria</taxon>
        <taxon>Anthozoa</taxon>
        <taxon>Hexacorallia</taxon>
        <taxon>Scleractinia</taxon>
        <taxon>Fungiina</taxon>
        <taxon>Poritidae</taxon>
        <taxon>Porites</taxon>
    </lineage>
</organism>
<reference evidence="1 2" key="1">
    <citation type="submission" date="2022-05" db="EMBL/GenBank/DDBJ databases">
        <authorList>
            <consortium name="Genoscope - CEA"/>
            <person name="William W."/>
        </authorList>
    </citation>
    <scope>NUCLEOTIDE SEQUENCE [LARGE SCALE GENOMIC DNA]</scope>
</reference>
<proteinExistence type="predicted"/>
<sequence>MIYRLLYFDKIYLYAKNLQQSKYEHLLDLFEPISEEAGYPIIEASNDKIIHNWMPCDNQKLVIFDDYLNTGTKNDVEIRNYYTNSRNKNCSCIYLSQSYYGTDKIIRLNCTHHCIFEFPSSNEQNMICREHGISKSH</sequence>
<name>A0ABN8Q3N8_9CNID</name>
<accession>A0ABN8Q3N8</accession>
<dbReference type="Pfam" id="PF04665">
    <property type="entry name" value="Pox_A32"/>
    <property type="match status" value="1"/>
</dbReference>
<dbReference type="EMBL" id="CALNXI010001089">
    <property type="protein sequence ID" value="CAH3154955.1"/>
    <property type="molecule type" value="Genomic_DNA"/>
</dbReference>